<keyword evidence="2" id="KW-1185">Reference proteome</keyword>
<protein>
    <submittedName>
        <fullName evidence="1">Uncharacterized protein</fullName>
    </submittedName>
</protein>
<gene>
    <name evidence="1" type="ORF">O6H91_15G023200</name>
</gene>
<accession>A0ACC2BGI9</accession>
<evidence type="ECO:0000313" key="2">
    <source>
        <dbReference type="Proteomes" id="UP001162992"/>
    </source>
</evidence>
<proteinExistence type="predicted"/>
<dbReference type="EMBL" id="CM055106">
    <property type="protein sequence ID" value="KAJ7528856.1"/>
    <property type="molecule type" value="Genomic_DNA"/>
</dbReference>
<evidence type="ECO:0000313" key="1">
    <source>
        <dbReference type="EMBL" id="KAJ7528856.1"/>
    </source>
</evidence>
<sequence length="325" mass="36123">MEKLAALEATASSTAWNYCGERLAVGTGEGAIQVWEKERGGGGSSFSCIHKWQAYNGPVVKIIWGSPEYGDVVASSSTDGNISLWEEIEENDQSTWRKCTQFEEPHTAALDFQFGNCLTGLKLVVAWADGRVKVYDMLDTLDLKQWQLQADFLNDIVVDGKSERRSYSAASIAWRPPVSSIQQPIFALAYRSNSLLHNVAKVWEFLDAYQRWSPVAELRAPGEEGDSVNSLSWATNIGRPYELIAVGSSCAVLIWHLEFSQIAGEKPIARRVARLTEHNGEVWQVEWDMSGMTLASYGSDGVVRLWQANIDGVWQQQAIVKSAKD</sequence>
<organism evidence="1 2">
    <name type="scientific">Diphasiastrum complanatum</name>
    <name type="common">Issler's clubmoss</name>
    <name type="synonym">Lycopodium complanatum</name>
    <dbReference type="NCBI Taxonomy" id="34168"/>
    <lineage>
        <taxon>Eukaryota</taxon>
        <taxon>Viridiplantae</taxon>
        <taxon>Streptophyta</taxon>
        <taxon>Embryophyta</taxon>
        <taxon>Tracheophyta</taxon>
        <taxon>Lycopodiopsida</taxon>
        <taxon>Lycopodiales</taxon>
        <taxon>Lycopodiaceae</taxon>
        <taxon>Lycopodioideae</taxon>
        <taxon>Diphasiastrum</taxon>
    </lineage>
</organism>
<dbReference type="Proteomes" id="UP001162992">
    <property type="component" value="Chromosome 15"/>
</dbReference>
<comment type="caution">
    <text evidence="1">The sequence shown here is derived from an EMBL/GenBank/DDBJ whole genome shotgun (WGS) entry which is preliminary data.</text>
</comment>
<name>A0ACC2BGI9_DIPCM</name>
<reference evidence="2" key="1">
    <citation type="journal article" date="2024" name="Proc. Natl. Acad. Sci. U.S.A.">
        <title>Extraordinary preservation of gene collinearity over three hundred million years revealed in homosporous lycophytes.</title>
        <authorList>
            <person name="Li C."/>
            <person name="Wickell D."/>
            <person name="Kuo L.Y."/>
            <person name="Chen X."/>
            <person name="Nie B."/>
            <person name="Liao X."/>
            <person name="Peng D."/>
            <person name="Ji J."/>
            <person name="Jenkins J."/>
            <person name="Williams M."/>
            <person name="Shu S."/>
            <person name="Plott C."/>
            <person name="Barry K."/>
            <person name="Rajasekar S."/>
            <person name="Grimwood J."/>
            <person name="Han X."/>
            <person name="Sun S."/>
            <person name="Hou Z."/>
            <person name="He W."/>
            <person name="Dai G."/>
            <person name="Sun C."/>
            <person name="Schmutz J."/>
            <person name="Leebens-Mack J.H."/>
            <person name="Li F.W."/>
            <person name="Wang L."/>
        </authorList>
    </citation>
    <scope>NUCLEOTIDE SEQUENCE [LARGE SCALE GENOMIC DNA]</scope>
    <source>
        <strain evidence="2">cv. PW_Plant_1</strain>
    </source>
</reference>